<name>A0A816NQK4_9BILA</name>
<accession>A0A816NQK4</accession>
<reference evidence="4" key="1">
    <citation type="submission" date="2021-02" db="EMBL/GenBank/DDBJ databases">
        <authorList>
            <person name="Nowell W R."/>
        </authorList>
    </citation>
    <scope>NUCLEOTIDE SEQUENCE</scope>
</reference>
<comment type="caution">
    <text evidence="4">The sequence shown here is derived from an EMBL/GenBank/DDBJ whole genome shotgun (WGS) entry which is preliminary data.</text>
</comment>
<keyword evidence="1" id="KW-0677">Repeat</keyword>
<dbReference type="SMART" id="SM00028">
    <property type="entry name" value="TPR"/>
    <property type="match status" value="6"/>
</dbReference>
<evidence type="ECO:0008006" key="6">
    <source>
        <dbReference type="Google" id="ProtNLM"/>
    </source>
</evidence>
<dbReference type="Pfam" id="PF13424">
    <property type="entry name" value="TPR_12"/>
    <property type="match status" value="2"/>
</dbReference>
<evidence type="ECO:0000313" key="4">
    <source>
        <dbReference type="EMBL" id="CAF2038325.1"/>
    </source>
</evidence>
<feature type="repeat" description="TPR" evidence="3">
    <location>
        <begin position="426"/>
        <end position="459"/>
    </location>
</feature>
<keyword evidence="2 3" id="KW-0802">TPR repeat</keyword>
<dbReference type="Gene3D" id="1.25.40.10">
    <property type="entry name" value="Tetratricopeptide repeat domain"/>
    <property type="match status" value="2"/>
</dbReference>
<evidence type="ECO:0000256" key="3">
    <source>
        <dbReference type="PROSITE-ProRule" id="PRU00339"/>
    </source>
</evidence>
<evidence type="ECO:0000256" key="2">
    <source>
        <dbReference type="ARBA" id="ARBA00022803"/>
    </source>
</evidence>
<protein>
    <recommendedName>
        <fullName evidence="6">Tetratricopeptide repeat protein</fullName>
    </recommendedName>
</protein>
<dbReference type="InterPro" id="IPR019734">
    <property type="entry name" value="TPR_rpt"/>
</dbReference>
<evidence type="ECO:0000313" key="5">
    <source>
        <dbReference type="Proteomes" id="UP000663856"/>
    </source>
</evidence>
<dbReference type="EMBL" id="CAJNRF010002426">
    <property type="protein sequence ID" value="CAF2038325.1"/>
    <property type="molecule type" value="Genomic_DNA"/>
</dbReference>
<dbReference type="PANTHER" id="PTHR45641:SF19">
    <property type="entry name" value="NEPHROCYSTIN-3"/>
    <property type="match status" value="1"/>
</dbReference>
<evidence type="ECO:0000256" key="1">
    <source>
        <dbReference type="ARBA" id="ARBA00022737"/>
    </source>
</evidence>
<organism evidence="4 5">
    <name type="scientific">Rotaria magnacalcarata</name>
    <dbReference type="NCBI Taxonomy" id="392030"/>
    <lineage>
        <taxon>Eukaryota</taxon>
        <taxon>Metazoa</taxon>
        <taxon>Spiralia</taxon>
        <taxon>Gnathifera</taxon>
        <taxon>Rotifera</taxon>
        <taxon>Eurotatoria</taxon>
        <taxon>Bdelloidea</taxon>
        <taxon>Philodinida</taxon>
        <taxon>Philodinidae</taxon>
        <taxon>Rotaria</taxon>
    </lineage>
</organism>
<dbReference type="SUPFAM" id="SSF48452">
    <property type="entry name" value="TPR-like"/>
    <property type="match status" value="3"/>
</dbReference>
<feature type="repeat" description="TPR" evidence="3">
    <location>
        <begin position="463"/>
        <end position="496"/>
    </location>
</feature>
<feature type="non-terminal residue" evidence="4">
    <location>
        <position position="1"/>
    </location>
</feature>
<sequence length="600" mass="70896">VIMSCYDNKNLELISLIWLDNMADATQENREIQDKLRSAVNYLRTFDNCQTCEHYIRNIINDKQDKLILIVSGKLGQEIIEKIHHLKQIISIFVFCIDKDRNELWANNYKKIRGVIVTLNDLLKQIDLDRKSDEQKLNESINIFKNKDEIFPLLLQIDSSPIDKRSLLKICFKEYEGNLNEFESIRDFEHLYSSSNALDWFFNETFLYRLLIKALHVFNIEIIFLLRFFLQDIEQQLKNCLSSSEIVYRGQLMTNDQIEFLNNSIYEKNLRFNSFIIANQNKEQVLKSLLNTSNTNGLNRVLFEIDSNQIGKKHKEFIIFPITTCFHITSIELDKQIRIVKIKVFNTYKLNEKKTKNSFQLAHLLRHIGRLDQSEKLFYLLLDQYPSLNFQSYDGLGRIAQDKGLYELSLNFYMKSFEIVPFEHRAHCLNNIGCAYDYLENYEDALQYYAEALTLMTTDPDQAMCLSNMGITYAKNEQYQQALQCFQQSLSIRERKLSENHVDIGISYTNLGVIWSTMGELDHALEHFNLALKSFSVNDFEIFRAIVYQNMAKIFQEKTQFDRALTFYQDAEKLFQQHRSIDHPNLIYIQQQIQQLKQQQ</sequence>
<gene>
    <name evidence="4" type="ORF">WKI299_LOCUS7920</name>
</gene>
<dbReference type="AlphaFoldDB" id="A0A816NQK4"/>
<dbReference type="PANTHER" id="PTHR45641">
    <property type="entry name" value="TETRATRICOPEPTIDE REPEAT PROTEIN (AFU_ORTHOLOGUE AFUA_6G03870)"/>
    <property type="match status" value="1"/>
</dbReference>
<dbReference type="InterPro" id="IPR011990">
    <property type="entry name" value="TPR-like_helical_dom_sf"/>
</dbReference>
<dbReference type="PROSITE" id="PS50005">
    <property type="entry name" value="TPR"/>
    <property type="match status" value="2"/>
</dbReference>
<proteinExistence type="predicted"/>
<dbReference type="Proteomes" id="UP000663856">
    <property type="component" value="Unassembled WGS sequence"/>
</dbReference>